<protein>
    <submittedName>
        <fullName evidence="1">WYL domain protein</fullName>
    </submittedName>
</protein>
<accession>A0A8S5UWR2</accession>
<dbReference type="EMBL" id="BK016157">
    <property type="protein sequence ID" value="DAF98928.1"/>
    <property type="molecule type" value="Genomic_DNA"/>
</dbReference>
<evidence type="ECO:0000313" key="1">
    <source>
        <dbReference type="EMBL" id="DAF98928.1"/>
    </source>
</evidence>
<proteinExistence type="predicted"/>
<name>A0A8S5UWR2_9CAUD</name>
<sequence length="48" mass="5760">MSSYIQQLEEYFNKATLEQQDKDYQELQKFNKNGITVDDYIRDLGIIL</sequence>
<organism evidence="1">
    <name type="scientific">Siphoviridae sp. ctzO58</name>
    <dbReference type="NCBI Taxonomy" id="2825748"/>
    <lineage>
        <taxon>Viruses</taxon>
        <taxon>Duplodnaviria</taxon>
        <taxon>Heunggongvirae</taxon>
        <taxon>Uroviricota</taxon>
        <taxon>Caudoviricetes</taxon>
    </lineage>
</organism>
<reference evidence="1" key="1">
    <citation type="journal article" date="2021" name="Proc. Natl. Acad. Sci. U.S.A.">
        <title>A Catalog of Tens of Thousands of Viruses from Human Metagenomes Reveals Hidden Associations with Chronic Diseases.</title>
        <authorList>
            <person name="Tisza M.J."/>
            <person name="Buck C.B."/>
        </authorList>
    </citation>
    <scope>NUCLEOTIDE SEQUENCE</scope>
    <source>
        <strain evidence="1">CtzO58</strain>
    </source>
</reference>